<name>A0A1G6X4N1_9PROT</name>
<dbReference type="RefSeq" id="WP_092781203.1">
    <property type="nucleotide sequence ID" value="NZ_FNAP01000001.1"/>
</dbReference>
<reference evidence="3 4" key="1">
    <citation type="submission" date="2016-10" db="EMBL/GenBank/DDBJ databases">
        <authorList>
            <person name="de Groot N.N."/>
        </authorList>
    </citation>
    <scope>NUCLEOTIDE SEQUENCE [LARGE SCALE GENOMIC DNA]</scope>
    <source>
        <strain evidence="3 4">ATCC 700224</strain>
    </source>
</reference>
<evidence type="ECO:0000313" key="4">
    <source>
        <dbReference type="Proteomes" id="UP000199412"/>
    </source>
</evidence>
<sequence>MSRISLPEFNAILDRELPMTRMLGISTEHIEHGRGRLRMAFNPDLVRPGGTVAGPAMMALADIAMYAVVLSLLGPVELAVTTNLSINFLRKPEPGDVIAEAHALKGGRRLIVVEVELYSERPGPDGDRLLVAHTVGTYSAPPLPDAGAVERAIEAGGWDKVI</sequence>
<accession>A0A1G6X4N1</accession>
<dbReference type="Gene3D" id="3.10.129.10">
    <property type="entry name" value="Hotdog Thioesterase"/>
    <property type="match status" value="1"/>
</dbReference>
<protein>
    <submittedName>
        <fullName evidence="3">Uncharacterized domain 1-containing protein</fullName>
    </submittedName>
</protein>
<dbReference type="Proteomes" id="UP000199412">
    <property type="component" value="Unassembled WGS sequence"/>
</dbReference>
<dbReference type="GO" id="GO:0061522">
    <property type="term" value="F:1,4-dihydroxy-2-naphthoyl-CoA thioesterase activity"/>
    <property type="evidence" value="ECO:0007669"/>
    <property type="project" value="TreeGrafter"/>
</dbReference>
<organism evidence="3 4">
    <name type="scientific">Rhodospira trueperi</name>
    <dbReference type="NCBI Taxonomy" id="69960"/>
    <lineage>
        <taxon>Bacteria</taxon>
        <taxon>Pseudomonadati</taxon>
        <taxon>Pseudomonadota</taxon>
        <taxon>Alphaproteobacteria</taxon>
        <taxon>Rhodospirillales</taxon>
        <taxon>Rhodospirillaceae</taxon>
        <taxon>Rhodospira</taxon>
    </lineage>
</organism>
<keyword evidence="4" id="KW-1185">Reference proteome</keyword>
<dbReference type="EMBL" id="FNAP01000001">
    <property type="protein sequence ID" value="SDD73051.1"/>
    <property type="molecule type" value="Genomic_DNA"/>
</dbReference>
<dbReference type="AlphaFoldDB" id="A0A1G6X4N1"/>
<dbReference type="InterPro" id="IPR003736">
    <property type="entry name" value="PAAI_dom"/>
</dbReference>
<dbReference type="PANTHER" id="PTHR43240:SF10">
    <property type="entry name" value="BLL4964 PROTEIN"/>
    <property type="match status" value="1"/>
</dbReference>
<dbReference type="NCBIfam" id="TIGR00369">
    <property type="entry name" value="unchar_dom_1"/>
    <property type="match status" value="1"/>
</dbReference>
<dbReference type="InterPro" id="IPR006683">
    <property type="entry name" value="Thioestr_dom"/>
</dbReference>
<dbReference type="GO" id="GO:0005829">
    <property type="term" value="C:cytosol"/>
    <property type="evidence" value="ECO:0007669"/>
    <property type="project" value="TreeGrafter"/>
</dbReference>
<dbReference type="CDD" id="cd03443">
    <property type="entry name" value="PaaI_thioesterase"/>
    <property type="match status" value="1"/>
</dbReference>
<evidence type="ECO:0000256" key="1">
    <source>
        <dbReference type="ARBA" id="ARBA00022801"/>
    </source>
</evidence>
<dbReference type="STRING" id="69960.SAMN05421720_101369"/>
<dbReference type="Pfam" id="PF03061">
    <property type="entry name" value="4HBT"/>
    <property type="match status" value="1"/>
</dbReference>
<feature type="domain" description="Thioesterase" evidence="2">
    <location>
        <begin position="49"/>
        <end position="122"/>
    </location>
</feature>
<evidence type="ECO:0000259" key="2">
    <source>
        <dbReference type="Pfam" id="PF03061"/>
    </source>
</evidence>
<keyword evidence="1" id="KW-0378">Hydrolase</keyword>
<evidence type="ECO:0000313" key="3">
    <source>
        <dbReference type="EMBL" id="SDD73051.1"/>
    </source>
</evidence>
<dbReference type="PANTHER" id="PTHR43240">
    <property type="entry name" value="1,4-DIHYDROXY-2-NAPHTHOYL-COA THIOESTERASE 1"/>
    <property type="match status" value="1"/>
</dbReference>
<dbReference type="OrthoDB" id="9805304at2"/>
<dbReference type="InterPro" id="IPR029069">
    <property type="entry name" value="HotDog_dom_sf"/>
</dbReference>
<dbReference type="SUPFAM" id="SSF54637">
    <property type="entry name" value="Thioesterase/thiol ester dehydrase-isomerase"/>
    <property type="match status" value="1"/>
</dbReference>
<gene>
    <name evidence="3" type="ORF">SAMN05421720_101369</name>
</gene>
<proteinExistence type="predicted"/>